<keyword evidence="2" id="KW-1185">Reference proteome</keyword>
<dbReference type="Proteomes" id="UP000784294">
    <property type="component" value="Unassembled WGS sequence"/>
</dbReference>
<dbReference type="EMBL" id="CAAALY010004222">
    <property type="protein sequence ID" value="VEL08536.1"/>
    <property type="molecule type" value="Genomic_DNA"/>
</dbReference>
<name>A0A3S5A096_9PLAT</name>
<gene>
    <name evidence="1" type="ORF">PXEA_LOCUS1976</name>
</gene>
<evidence type="ECO:0000313" key="1">
    <source>
        <dbReference type="EMBL" id="VEL08536.1"/>
    </source>
</evidence>
<comment type="caution">
    <text evidence="1">The sequence shown here is derived from an EMBL/GenBank/DDBJ whole genome shotgun (WGS) entry which is preliminary data.</text>
</comment>
<protein>
    <submittedName>
        <fullName evidence="1">Uncharacterized protein</fullName>
    </submittedName>
</protein>
<proteinExistence type="predicted"/>
<organism evidence="1 2">
    <name type="scientific">Protopolystoma xenopodis</name>
    <dbReference type="NCBI Taxonomy" id="117903"/>
    <lineage>
        <taxon>Eukaryota</taxon>
        <taxon>Metazoa</taxon>
        <taxon>Spiralia</taxon>
        <taxon>Lophotrochozoa</taxon>
        <taxon>Platyhelminthes</taxon>
        <taxon>Monogenea</taxon>
        <taxon>Polyopisthocotylea</taxon>
        <taxon>Polystomatidea</taxon>
        <taxon>Polystomatidae</taxon>
        <taxon>Protopolystoma</taxon>
    </lineage>
</organism>
<dbReference type="AlphaFoldDB" id="A0A3S5A096"/>
<reference evidence="1" key="1">
    <citation type="submission" date="2018-11" db="EMBL/GenBank/DDBJ databases">
        <authorList>
            <consortium name="Pathogen Informatics"/>
        </authorList>
    </citation>
    <scope>NUCLEOTIDE SEQUENCE</scope>
</reference>
<accession>A0A3S5A096</accession>
<sequence>MPNGKRVISEPLLHMFHNEANPTSVNGSKACLDPGSPALSPLSTALDPFWPDLVASVGR</sequence>
<evidence type="ECO:0000313" key="2">
    <source>
        <dbReference type="Proteomes" id="UP000784294"/>
    </source>
</evidence>